<evidence type="ECO:0000313" key="2">
    <source>
        <dbReference type="EMBL" id="CAA7030927.1"/>
    </source>
</evidence>
<evidence type="ECO:0000259" key="1">
    <source>
        <dbReference type="Pfam" id="PF13456"/>
    </source>
</evidence>
<gene>
    <name evidence="2" type="ORF">MERR_LOCUS18162</name>
</gene>
<dbReference type="PANTHER" id="PTHR47074:SF11">
    <property type="entry name" value="REVERSE TRANSCRIPTASE-LIKE PROTEIN"/>
    <property type="match status" value="1"/>
</dbReference>
<dbReference type="Pfam" id="PF13456">
    <property type="entry name" value="RVT_3"/>
    <property type="match status" value="1"/>
</dbReference>
<sequence length="469" mass="53481">MERGSLGFRDLQLFNLALLAKQLWRLLYYPSSLLARILKSRYYRNTSPLEVEKSNAPSFGWRSIIAAKDLLKKGLRRTIGTGDTTLVWRDQWIPAEQPRLPKDSGMYQDPLLFVSQLMDPISKEWKLDKLVDLFDIEDINLILSIRPSRFQRPDGFCWTYSKTGRYSVKTGYELAVQLKDLLAPQQIVQPSTDAIKSKIWTIKASHKLKHFAWCGTEEETINHMIFECPPAVETWNLSGIPKLPEIFPRPSLFYNLDYLLWRAREKGATETSLEPFPWIMWYIWKAQAWKTAQLTPAPVENNTTADQSPTEATLVIRPRCQVDASWVYNSSFFGGGFIIDTDEDAAHTGGLTSSQVSIPLQAEFRSLIWAMKMVKQLGFSSMRFESDCLELVRLLDDEDDWPSLAAEIEEYCSTLVSFQFCSLVYIPCVLNVRADALAKAARARENICLHVNSTQPLELATIANSNGIS</sequence>
<dbReference type="CDD" id="cd06222">
    <property type="entry name" value="RNase_H_like"/>
    <property type="match status" value="1"/>
</dbReference>
<dbReference type="SUPFAM" id="SSF53098">
    <property type="entry name" value="Ribonuclease H-like"/>
    <property type="match status" value="1"/>
</dbReference>
<dbReference type="Gene3D" id="3.30.420.10">
    <property type="entry name" value="Ribonuclease H-like superfamily/Ribonuclease H"/>
    <property type="match status" value="1"/>
</dbReference>
<dbReference type="GO" id="GO:0003676">
    <property type="term" value="F:nucleic acid binding"/>
    <property type="evidence" value="ECO:0007669"/>
    <property type="project" value="InterPro"/>
</dbReference>
<dbReference type="AlphaFoldDB" id="A0A6D2J029"/>
<reference evidence="2" key="1">
    <citation type="submission" date="2020-01" db="EMBL/GenBank/DDBJ databases">
        <authorList>
            <person name="Mishra B."/>
        </authorList>
    </citation>
    <scope>NUCLEOTIDE SEQUENCE [LARGE SCALE GENOMIC DNA]</scope>
</reference>
<proteinExistence type="predicted"/>
<feature type="domain" description="RNase H type-1" evidence="1">
    <location>
        <begin position="322"/>
        <end position="441"/>
    </location>
</feature>
<dbReference type="InterPro" id="IPR012337">
    <property type="entry name" value="RNaseH-like_sf"/>
</dbReference>
<accession>A0A6D2J029</accession>
<protein>
    <recommendedName>
        <fullName evidence="1">RNase H type-1 domain-containing protein</fullName>
    </recommendedName>
</protein>
<dbReference type="InterPro" id="IPR036397">
    <property type="entry name" value="RNaseH_sf"/>
</dbReference>
<comment type="caution">
    <text evidence="2">The sequence shown here is derived from an EMBL/GenBank/DDBJ whole genome shotgun (WGS) entry which is preliminary data.</text>
</comment>
<dbReference type="Proteomes" id="UP000467841">
    <property type="component" value="Unassembled WGS sequence"/>
</dbReference>
<evidence type="ECO:0000313" key="3">
    <source>
        <dbReference type="Proteomes" id="UP000467841"/>
    </source>
</evidence>
<name>A0A6D2J029_9BRAS</name>
<organism evidence="2 3">
    <name type="scientific">Microthlaspi erraticum</name>
    <dbReference type="NCBI Taxonomy" id="1685480"/>
    <lineage>
        <taxon>Eukaryota</taxon>
        <taxon>Viridiplantae</taxon>
        <taxon>Streptophyta</taxon>
        <taxon>Embryophyta</taxon>
        <taxon>Tracheophyta</taxon>
        <taxon>Spermatophyta</taxon>
        <taxon>Magnoliopsida</taxon>
        <taxon>eudicotyledons</taxon>
        <taxon>Gunneridae</taxon>
        <taxon>Pentapetalae</taxon>
        <taxon>rosids</taxon>
        <taxon>malvids</taxon>
        <taxon>Brassicales</taxon>
        <taxon>Brassicaceae</taxon>
        <taxon>Coluteocarpeae</taxon>
        <taxon>Microthlaspi</taxon>
    </lineage>
</organism>
<dbReference type="EMBL" id="CACVBM020001099">
    <property type="protein sequence ID" value="CAA7030927.1"/>
    <property type="molecule type" value="Genomic_DNA"/>
</dbReference>
<dbReference type="OrthoDB" id="1113032at2759"/>
<dbReference type="InterPro" id="IPR044730">
    <property type="entry name" value="RNase_H-like_dom_plant"/>
</dbReference>
<dbReference type="GO" id="GO:0004523">
    <property type="term" value="F:RNA-DNA hybrid ribonuclease activity"/>
    <property type="evidence" value="ECO:0007669"/>
    <property type="project" value="InterPro"/>
</dbReference>
<dbReference type="PANTHER" id="PTHR47074">
    <property type="entry name" value="BNAC02G40300D PROTEIN"/>
    <property type="match status" value="1"/>
</dbReference>
<dbReference type="InterPro" id="IPR052929">
    <property type="entry name" value="RNase_H-like_EbsB-rel"/>
</dbReference>
<dbReference type="InterPro" id="IPR002156">
    <property type="entry name" value="RNaseH_domain"/>
</dbReference>
<keyword evidence="3" id="KW-1185">Reference proteome</keyword>